<proteinExistence type="predicted"/>
<reference evidence="1 2" key="1">
    <citation type="submission" date="2019-05" db="EMBL/GenBank/DDBJ databases">
        <title>Emergence of the Ug99 lineage of the wheat stem rust pathogen through somatic hybridization.</title>
        <authorList>
            <person name="Li F."/>
            <person name="Upadhyaya N.M."/>
            <person name="Sperschneider J."/>
            <person name="Matny O."/>
            <person name="Nguyen-Phuc H."/>
            <person name="Mago R."/>
            <person name="Raley C."/>
            <person name="Miller M.E."/>
            <person name="Silverstein K.A.T."/>
            <person name="Henningsen E."/>
            <person name="Hirsch C.D."/>
            <person name="Visser B."/>
            <person name="Pretorius Z.A."/>
            <person name="Steffenson B.J."/>
            <person name="Schwessinger B."/>
            <person name="Dodds P.N."/>
            <person name="Figueroa M."/>
        </authorList>
    </citation>
    <scope>NUCLEOTIDE SEQUENCE [LARGE SCALE GENOMIC DNA]</scope>
    <source>
        <strain evidence="1">21-0</strain>
    </source>
</reference>
<keyword evidence="2" id="KW-1185">Reference proteome</keyword>
<accession>A0A5B0PPB2</accession>
<evidence type="ECO:0000313" key="1">
    <source>
        <dbReference type="EMBL" id="KAA1103071.1"/>
    </source>
</evidence>
<dbReference type="EMBL" id="VSWC01000042">
    <property type="protein sequence ID" value="KAA1103071.1"/>
    <property type="molecule type" value="Genomic_DNA"/>
</dbReference>
<dbReference type="AlphaFoldDB" id="A0A5B0PPB2"/>
<organism evidence="1 2">
    <name type="scientific">Puccinia graminis f. sp. tritici</name>
    <dbReference type="NCBI Taxonomy" id="56615"/>
    <lineage>
        <taxon>Eukaryota</taxon>
        <taxon>Fungi</taxon>
        <taxon>Dikarya</taxon>
        <taxon>Basidiomycota</taxon>
        <taxon>Pucciniomycotina</taxon>
        <taxon>Pucciniomycetes</taxon>
        <taxon>Pucciniales</taxon>
        <taxon>Pucciniaceae</taxon>
        <taxon>Puccinia</taxon>
    </lineage>
</organism>
<protein>
    <submittedName>
        <fullName evidence="1">Uncharacterized protein</fullName>
    </submittedName>
</protein>
<evidence type="ECO:0000313" key="2">
    <source>
        <dbReference type="Proteomes" id="UP000324748"/>
    </source>
</evidence>
<dbReference type="Proteomes" id="UP000324748">
    <property type="component" value="Unassembled WGS sequence"/>
</dbReference>
<sequence>MDHRVPNLGLSPIPTDLNRLLPWPIRDETNSTNHHRSPLDTTIPVLLWYNLYVPLDPTRYGEKYFRPAIHKWPGHHLIIELAQLKFHILNFLWTADRSDSIDKIVQRAEESGNLLRHYSITKTCQQEL</sequence>
<gene>
    <name evidence="1" type="ORF">PGT21_005707</name>
</gene>
<name>A0A5B0PPB2_PUCGR</name>
<comment type="caution">
    <text evidence="1">The sequence shown here is derived from an EMBL/GenBank/DDBJ whole genome shotgun (WGS) entry which is preliminary data.</text>
</comment>